<dbReference type="RefSeq" id="WP_193916708.1">
    <property type="nucleotide sequence ID" value="NZ_JADEWL010000005.1"/>
</dbReference>
<keyword evidence="2" id="KW-1185">Reference proteome</keyword>
<proteinExistence type="predicted"/>
<sequence length="162" mass="18007">MIGLIDSQNAATNDTAVVQRLARAIMLSNGEFSLLLACCNSAGKQEQILSVLKEFSMADIQEIVLSPKVETLYTNVVSALGSAQPDALVVRGLESVEAINELIISTNLMRDEFAKQFQFPLVLFVNEEILRKLIWLAPDLKDWAASTLRFQASSQRNFLNCW</sequence>
<dbReference type="AlphaFoldDB" id="A0A8J7EWW4"/>
<dbReference type="EMBL" id="JADEWL010000005">
    <property type="protein sequence ID" value="MBE9211596.1"/>
    <property type="molecule type" value="Genomic_DNA"/>
</dbReference>
<organism evidence="1 2">
    <name type="scientific">Plectonema cf. radiosum LEGE 06105</name>
    <dbReference type="NCBI Taxonomy" id="945769"/>
    <lineage>
        <taxon>Bacteria</taxon>
        <taxon>Bacillati</taxon>
        <taxon>Cyanobacteriota</taxon>
        <taxon>Cyanophyceae</taxon>
        <taxon>Oscillatoriophycideae</taxon>
        <taxon>Oscillatoriales</taxon>
        <taxon>Microcoleaceae</taxon>
        <taxon>Plectonema</taxon>
    </lineage>
</organism>
<evidence type="ECO:0000313" key="2">
    <source>
        <dbReference type="Proteomes" id="UP000620559"/>
    </source>
</evidence>
<gene>
    <name evidence="1" type="ORF">IQ247_02505</name>
</gene>
<evidence type="ECO:0008006" key="3">
    <source>
        <dbReference type="Google" id="ProtNLM"/>
    </source>
</evidence>
<comment type="caution">
    <text evidence="1">The sequence shown here is derived from an EMBL/GenBank/DDBJ whole genome shotgun (WGS) entry which is preliminary data.</text>
</comment>
<dbReference type="Proteomes" id="UP000620559">
    <property type="component" value="Unassembled WGS sequence"/>
</dbReference>
<name>A0A8J7EWW4_9CYAN</name>
<protein>
    <recommendedName>
        <fullName evidence="3">WD-repeat protein</fullName>
    </recommendedName>
</protein>
<reference evidence="1" key="1">
    <citation type="submission" date="2020-10" db="EMBL/GenBank/DDBJ databases">
        <authorList>
            <person name="Castelo-Branco R."/>
            <person name="Eusebio N."/>
            <person name="Adriana R."/>
            <person name="Vieira A."/>
            <person name="Brugerolle De Fraissinette N."/>
            <person name="Rezende De Castro R."/>
            <person name="Schneider M.P."/>
            <person name="Vasconcelos V."/>
            <person name="Leao P.N."/>
        </authorList>
    </citation>
    <scope>NUCLEOTIDE SEQUENCE</scope>
    <source>
        <strain evidence="1">LEGE 06105</strain>
    </source>
</reference>
<evidence type="ECO:0000313" key="1">
    <source>
        <dbReference type="EMBL" id="MBE9211596.1"/>
    </source>
</evidence>
<accession>A0A8J7EWW4</accession>